<comment type="function">
    <text evidence="20">ATP-dependent DNA helicase important for chromosome transmission and normal cell cycle progression in G(2)/M. May have a role in changing DNA topology to allow the loading of proteins involved in maintaining sister chromatid cohesion in the vicinity of the centromeres. Has a specific role in chromosome segregation during meiosis II.</text>
</comment>
<evidence type="ECO:0000256" key="7">
    <source>
        <dbReference type="ARBA" id="ARBA00022741"/>
    </source>
</evidence>
<feature type="region of interest" description="Disordered" evidence="22">
    <location>
        <begin position="124"/>
        <end position="177"/>
    </location>
</feature>
<dbReference type="InterPro" id="IPR045028">
    <property type="entry name" value="DinG/Rad3-like"/>
</dbReference>
<dbReference type="InterPro" id="IPR010614">
    <property type="entry name" value="RAD3-like_helicase_DEAD"/>
</dbReference>
<sequence length="902" mass="99680">MAPLPEVASTLGQERDFHHPYQPYDIQKRFMSALYDCIKEGKVGIFESPTGTGKSLSLICGSLTWLRDHQRKAFEEGLLAETADDDEPEWIVEHAREQKRQAALRERADLEARLAKIRAKEKRLKERYENGEPTHKKQKQRTATSAFVSEDDEARFTLDDYESDDNADRKSDATTNADYGLSAETQALMSKLGMPTAGASTEDTEAMDKLKIFYCSRTHSQLTQFAGELNRVKMPPALTMESHEQVSSGPAAQVHLEEGFKHLTLGSRKNLCINQKVNKLTSATAINERCLELQQPKTPAHDRCPFLPRKESEAVVNDFRDHALAKIRDIEDLGVLGKRLDICPYYASRSAVKPCEIVTLPYPLLLQKSAREALGLSLKGHVIIIDEAHNVMDAITGIYSISVSHSQLQRARAQLGIYLQKFRNRLKGKNRVYVTQIVRLLDSLTSYLQTKASVAKDLEGIVQPGDLMSGKGVDQINLYKLMRYLRESKLARKVDGYIVYAEQQNKSADAEHHPGTNRAASHEKTVPVLTHIQGFLAALMNPSAEGRFFYSRSGEDGSLWLKYMLLDPTHHFREIVEQARAVILAGGTMSPMSDYEQHLFSYLPSSRITTLSCGHVIPASSLFASAVEQGPSGVVFDFTFEKRSSEKMIVDLGLAILSFVQKIPDGVVIFFPGYAYLGTCIAVWKRVAPPSTATKHGKTLYEALTSIKPIFHESPNSASHSPSTTSSSSNSNRSSEIQAKADSLLTAYSSAVTSPVTLGRGALLLAVIGGSLSEGINFSDALGRGVMVVGLPFPNPHSAEWKARMQYIANKPSGPAGGTKVSGKEAAKDFYENTCMRAVNQCIGRAIRHKDDYASILLIDRRYTMERIQAKLPGWIKESLVKGGGVGEVSGGLRKFFEGGKR</sequence>
<comment type="cofactor">
    <cofactor evidence="1">
        <name>[4Fe-4S] cluster</name>
        <dbReference type="ChEBI" id="CHEBI:49883"/>
    </cofactor>
</comment>
<evidence type="ECO:0000256" key="11">
    <source>
        <dbReference type="ARBA" id="ARBA00023004"/>
    </source>
</evidence>
<dbReference type="InterPro" id="IPR027417">
    <property type="entry name" value="P-loop_NTPase"/>
</dbReference>
<evidence type="ECO:0000256" key="22">
    <source>
        <dbReference type="SAM" id="MobiDB-lite"/>
    </source>
</evidence>
<dbReference type="PANTHER" id="PTHR11472">
    <property type="entry name" value="DNA REPAIR DEAD HELICASE RAD3/XP-D SUBFAMILY MEMBER"/>
    <property type="match status" value="1"/>
</dbReference>
<evidence type="ECO:0000313" key="24">
    <source>
        <dbReference type="EMBL" id="KAJ9657119.1"/>
    </source>
</evidence>
<evidence type="ECO:0000256" key="20">
    <source>
        <dbReference type="ARBA" id="ARBA00045702"/>
    </source>
</evidence>
<feature type="region of interest" description="Disordered" evidence="22">
    <location>
        <begin position="712"/>
        <end position="735"/>
    </location>
</feature>
<dbReference type="SMART" id="SM00491">
    <property type="entry name" value="HELICc2"/>
    <property type="match status" value="1"/>
</dbReference>
<keyword evidence="9 24" id="KW-0347">Helicase</keyword>
<dbReference type="Pfam" id="PF06733">
    <property type="entry name" value="DEAD_2"/>
    <property type="match status" value="1"/>
</dbReference>
<keyword evidence="7" id="KW-0547">Nucleotide-binding</keyword>
<evidence type="ECO:0000259" key="23">
    <source>
        <dbReference type="PROSITE" id="PS51193"/>
    </source>
</evidence>
<keyword evidence="15" id="KW-0131">Cell cycle</keyword>
<evidence type="ECO:0000256" key="16">
    <source>
        <dbReference type="ARBA" id="ARBA00029709"/>
    </source>
</evidence>
<evidence type="ECO:0000256" key="8">
    <source>
        <dbReference type="ARBA" id="ARBA00022801"/>
    </source>
</evidence>
<evidence type="ECO:0000256" key="18">
    <source>
        <dbReference type="ARBA" id="ARBA00044998"/>
    </source>
</evidence>
<evidence type="ECO:0000256" key="1">
    <source>
        <dbReference type="ARBA" id="ARBA00001966"/>
    </source>
</evidence>
<feature type="compositionally biased region" description="Acidic residues" evidence="22">
    <location>
        <begin position="149"/>
        <end position="165"/>
    </location>
</feature>
<dbReference type="InterPro" id="IPR006555">
    <property type="entry name" value="ATP-dep_Helicase_C"/>
</dbReference>
<dbReference type="InterPro" id="IPR014013">
    <property type="entry name" value="Helic_SF1/SF2_ATP-bd_DinG/Rad3"/>
</dbReference>
<keyword evidence="14" id="KW-0539">Nucleus</keyword>
<comment type="subcellular location">
    <subcellularLocation>
        <location evidence="2">Nucleus</location>
    </subcellularLocation>
</comment>
<keyword evidence="6" id="KW-0479">Metal-binding</keyword>
<evidence type="ECO:0000256" key="13">
    <source>
        <dbReference type="ARBA" id="ARBA00023235"/>
    </source>
</evidence>
<evidence type="ECO:0000256" key="6">
    <source>
        <dbReference type="ARBA" id="ARBA00022723"/>
    </source>
</evidence>
<accession>A0ABQ9NIL1</accession>
<dbReference type="Proteomes" id="UP001172684">
    <property type="component" value="Unassembled WGS sequence"/>
</dbReference>
<dbReference type="PROSITE" id="PS00690">
    <property type="entry name" value="DEAH_ATP_HELICASE"/>
    <property type="match status" value="1"/>
</dbReference>
<keyword evidence="25" id="KW-1185">Reference proteome</keyword>
<feature type="compositionally biased region" description="Low complexity" evidence="22">
    <location>
        <begin position="714"/>
        <end position="735"/>
    </location>
</feature>
<evidence type="ECO:0000256" key="14">
    <source>
        <dbReference type="ARBA" id="ARBA00023242"/>
    </source>
</evidence>
<evidence type="ECO:0000256" key="9">
    <source>
        <dbReference type="ARBA" id="ARBA00022806"/>
    </source>
</evidence>
<evidence type="ECO:0000256" key="4">
    <source>
        <dbReference type="ARBA" id="ARBA00016387"/>
    </source>
</evidence>
<evidence type="ECO:0000256" key="3">
    <source>
        <dbReference type="ARBA" id="ARBA00008435"/>
    </source>
</evidence>
<dbReference type="PROSITE" id="PS51193">
    <property type="entry name" value="HELICASE_ATP_BIND_2"/>
    <property type="match status" value="1"/>
</dbReference>
<evidence type="ECO:0000256" key="12">
    <source>
        <dbReference type="ARBA" id="ARBA00023014"/>
    </source>
</evidence>
<dbReference type="SUPFAM" id="SSF52540">
    <property type="entry name" value="P-loop containing nucleoside triphosphate hydrolases"/>
    <property type="match status" value="1"/>
</dbReference>
<keyword evidence="11" id="KW-0408">Iron</keyword>
<dbReference type="EMBL" id="JAPDRL010000107">
    <property type="protein sequence ID" value="KAJ9657119.1"/>
    <property type="molecule type" value="Genomic_DNA"/>
</dbReference>
<evidence type="ECO:0000256" key="21">
    <source>
        <dbReference type="ARBA" id="ARBA00048954"/>
    </source>
</evidence>
<evidence type="ECO:0000256" key="10">
    <source>
        <dbReference type="ARBA" id="ARBA00022840"/>
    </source>
</evidence>
<evidence type="ECO:0000256" key="2">
    <source>
        <dbReference type="ARBA" id="ARBA00004123"/>
    </source>
</evidence>
<evidence type="ECO:0000313" key="25">
    <source>
        <dbReference type="Proteomes" id="UP001172684"/>
    </source>
</evidence>
<evidence type="ECO:0000256" key="5">
    <source>
        <dbReference type="ARBA" id="ARBA00017386"/>
    </source>
</evidence>
<comment type="catalytic activity">
    <reaction evidence="21">
        <text>ATP + H2O = ADP + phosphate + H(+)</text>
        <dbReference type="Rhea" id="RHEA:13065"/>
        <dbReference type="ChEBI" id="CHEBI:15377"/>
        <dbReference type="ChEBI" id="CHEBI:15378"/>
        <dbReference type="ChEBI" id="CHEBI:30616"/>
        <dbReference type="ChEBI" id="CHEBI:43474"/>
        <dbReference type="ChEBI" id="CHEBI:456216"/>
        <dbReference type="EC" id="5.6.2.3"/>
    </reaction>
</comment>
<name>A0ABQ9NIL1_9PEZI</name>
<evidence type="ECO:0000256" key="15">
    <source>
        <dbReference type="ARBA" id="ARBA00023306"/>
    </source>
</evidence>
<gene>
    <name evidence="24" type="primary">CHL1</name>
    <name evidence="24" type="ORF">H2201_008295</name>
</gene>
<dbReference type="InterPro" id="IPR002464">
    <property type="entry name" value="DNA/RNA_helicase_DEAH_CS"/>
</dbReference>
<dbReference type="InterPro" id="IPR013020">
    <property type="entry name" value="Rad3/Chl1-like"/>
</dbReference>
<dbReference type="NCBIfam" id="TIGR00604">
    <property type="entry name" value="rad3"/>
    <property type="match status" value="1"/>
</dbReference>
<proteinExistence type="inferred from homology"/>
<dbReference type="GO" id="GO:0003724">
    <property type="term" value="F:RNA helicase activity"/>
    <property type="evidence" value="ECO:0007669"/>
    <property type="project" value="UniProtKB-EC"/>
</dbReference>
<evidence type="ECO:0000256" key="17">
    <source>
        <dbReference type="ARBA" id="ARBA00044969"/>
    </source>
</evidence>
<dbReference type="Gene3D" id="3.40.50.300">
    <property type="entry name" value="P-loop containing nucleotide triphosphate hydrolases"/>
    <property type="match status" value="3"/>
</dbReference>
<organism evidence="24 25">
    <name type="scientific">Coniosporium apollinis</name>
    <dbReference type="NCBI Taxonomy" id="61459"/>
    <lineage>
        <taxon>Eukaryota</taxon>
        <taxon>Fungi</taxon>
        <taxon>Dikarya</taxon>
        <taxon>Ascomycota</taxon>
        <taxon>Pezizomycotina</taxon>
        <taxon>Dothideomycetes</taxon>
        <taxon>Dothideomycetes incertae sedis</taxon>
        <taxon>Coniosporium</taxon>
    </lineage>
</organism>
<evidence type="ECO:0000256" key="19">
    <source>
        <dbReference type="ARBA" id="ARBA00045008"/>
    </source>
</evidence>
<keyword evidence="13" id="KW-0413">Isomerase</keyword>
<keyword evidence="10" id="KW-0067">ATP-binding</keyword>
<protein>
    <recommendedName>
        <fullName evidence="5">ATP-dependent DNA helicase CHL1</fullName>
        <ecNumber evidence="17">5.6.2.3</ecNumber>
    </recommendedName>
    <alternativeName>
        <fullName evidence="4">ATP-dependent DNA helicase chl1</fullName>
    </alternativeName>
    <alternativeName>
        <fullName evidence="16">Chromosome loss protein 1</fullName>
    </alternativeName>
    <alternativeName>
        <fullName evidence="18 19">DNA 5'-3' helicase CHL1</fullName>
    </alternativeName>
</protein>
<dbReference type="Pfam" id="PF13307">
    <property type="entry name" value="Helicase_C_2"/>
    <property type="match status" value="1"/>
</dbReference>
<reference evidence="24" key="1">
    <citation type="submission" date="2022-10" db="EMBL/GenBank/DDBJ databases">
        <title>Culturing micro-colonial fungi from biological soil crusts in the Mojave desert and describing Neophaeococcomyces mojavensis, and introducing the new genera and species Taxawa tesnikishii.</title>
        <authorList>
            <person name="Kurbessoian T."/>
            <person name="Stajich J.E."/>
        </authorList>
    </citation>
    <scope>NUCLEOTIDE SEQUENCE</scope>
    <source>
        <strain evidence="24">TK_1</strain>
    </source>
</reference>
<feature type="compositionally biased region" description="Basic and acidic residues" evidence="22">
    <location>
        <begin position="124"/>
        <end position="135"/>
    </location>
</feature>
<dbReference type="PANTHER" id="PTHR11472:SF41">
    <property type="entry name" value="ATP-DEPENDENT DNA HELICASE DDX11-RELATED"/>
    <property type="match status" value="1"/>
</dbReference>
<dbReference type="CDD" id="cd18788">
    <property type="entry name" value="SF2_C_XPD"/>
    <property type="match status" value="1"/>
</dbReference>
<feature type="domain" description="Helicase ATP-binding" evidence="23">
    <location>
        <begin position="13"/>
        <end position="452"/>
    </location>
</feature>
<dbReference type="InterPro" id="IPR006554">
    <property type="entry name" value="Helicase-like_DEXD_c2"/>
</dbReference>
<dbReference type="GO" id="GO:0016787">
    <property type="term" value="F:hydrolase activity"/>
    <property type="evidence" value="ECO:0007669"/>
    <property type="project" value="UniProtKB-KW"/>
</dbReference>
<comment type="caution">
    <text evidence="24">The sequence shown here is derived from an EMBL/GenBank/DDBJ whole genome shotgun (WGS) entry which is preliminary data.</text>
</comment>
<dbReference type="SMART" id="SM00488">
    <property type="entry name" value="DEXDc2"/>
    <property type="match status" value="1"/>
</dbReference>
<comment type="similarity">
    <text evidence="3">Belongs to the DEAD box helicase family. DEAH subfamily. DDX11/CHL1 sub-subfamily.</text>
</comment>
<keyword evidence="8 24" id="KW-0378">Hydrolase</keyword>
<dbReference type="EC" id="5.6.2.3" evidence="17"/>
<keyword evidence="12" id="KW-0411">Iron-sulfur</keyword>